<dbReference type="PANTHER" id="PTHR47756">
    <property type="entry name" value="BLL6612 PROTEIN-RELATED"/>
    <property type="match status" value="1"/>
</dbReference>
<dbReference type="GO" id="GO:0003700">
    <property type="term" value="F:DNA-binding transcription factor activity"/>
    <property type="evidence" value="ECO:0007669"/>
    <property type="project" value="InterPro"/>
</dbReference>
<evidence type="ECO:0000259" key="1">
    <source>
        <dbReference type="Pfam" id="PF04542"/>
    </source>
</evidence>
<dbReference type="Pfam" id="PF04542">
    <property type="entry name" value="Sigma70_r2"/>
    <property type="match status" value="1"/>
</dbReference>
<name>A0A512BF69_9BACT</name>
<dbReference type="InterPro" id="IPR013324">
    <property type="entry name" value="RNA_pol_sigma_r3/r4-like"/>
</dbReference>
<dbReference type="GO" id="GO:0000428">
    <property type="term" value="C:DNA-directed RNA polymerase complex"/>
    <property type="evidence" value="ECO:0007669"/>
    <property type="project" value="UniProtKB-KW"/>
</dbReference>
<dbReference type="Pfam" id="PF20239">
    <property type="entry name" value="DUF6596"/>
    <property type="match status" value="1"/>
</dbReference>
<comment type="caution">
    <text evidence="3">The sequence shown here is derived from an EMBL/GenBank/DDBJ whole genome shotgun (WGS) entry which is preliminary data.</text>
</comment>
<accession>A0A512BF69</accession>
<proteinExistence type="predicted"/>
<feature type="domain" description="DUF6596" evidence="2">
    <location>
        <begin position="197"/>
        <end position="298"/>
    </location>
</feature>
<dbReference type="GO" id="GO:0006352">
    <property type="term" value="P:DNA-templated transcription initiation"/>
    <property type="evidence" value="ECO:0007669"/>
    <property type="project" value="InterPro"/>
</dbReference>
<gene>
    <name evidence="3" type="ORF">SAE01_31050</name>
</gene>
<dbReference type="Gene3D" id="1.10.1740.10">
    <property type="match status" value="1"/>
</dbReference>
<dbReference type="InterPro" id="IPR007627">
    <property type="entry name" value="RNA_pol_sigma70_r2"/>
</dbReference>
<dbReference type="InterPro" id="IPR036388">
    <property type="entry name" value="WH-like_DNA-bd_sf"/>
</dbReference>
<dbReference type="EMBL" id="BJYT01000012">
    <property type="protein sequence ID" value="GEO10609.1"/>
    <property type="molecule type" value="Genomic_DNA"/>
</dbReference>
<dbReference type="SUPFAM" id="SSF88946">
    <property type="entry name" value="Sigma2 domain of RNA polymerase sigma factors"/>
    <property type="match status" value="1"/>
</dbReference>
<dbReference type="Gene3D" id="1.10.10.10">
    <property type="entry name" value="Winged helix-like DNA-binding domain superfamily/Winged helix DNA-binding domain"/>
    <property type="match status" value="1"/>
</dbReference>
<keyword evidence="3" id="KW-0804">Transcription</keyword>
<dbReference type="InterPro" id="IPR013325">
    <property type="entry name" value="RNA_pol_sigma_r2"/>
</dbReference>
<evidence type="ECO:0000313" key="4">
    <source>
        <dbReference type="Proteomes" id="UP000321513"/>
    </source>
</evidence>
<dbReference type="Proteomes" id="UP000321513">
    <property type="component" value="Unassembled WGS sequence"/>
</dbReference>
<protein>
    <submittedName>
        <fullName evidence="3">DNA-directed RNA polymerase sigma-70 factor</fullName>
    </submittedName>
</protein>
<dbReference type="AlphaFoldDB" id="A0A512BF69"/>
<dbReference type="PANTHER" id="PTHR47756:SF2">
    <property type="entry name" value="BLL6612 PROTEIN"/>
    <property type="match status" value="1"/>
</dbReference>
<organism evidence="3 4">
    <name type="scientific">Segetibacter aerophilus</name>
    <dbReference type="NCBI Taxonomy" id="670293"/>
    <lineage>
        <taxon>Bacteria</taxon>
        <taxon>Pseudomonadati</taxon>
        <taxon>Bacteroidota</taxon>
        <taxon>Chitinophagia</taxon>
        <taxon>Chitinophagales</taxon>
        <taxon>Chitinophagaceae</taxon>
        <taxon>Segetibacter</taxon>
    </lineage>
</organism>
<reference evidence="3 4" key="1">
    <citation type="submission" date="2019-07" db="EMBL/GenBank/DDBJ databases">
        <title>Whole genome shotgun sequence of Segetibacter aerophilus NBRC 106135.</title>
        <authorList>
            <person name="Hosoyama A."/>
            <person name="Uohara A."/>
            <person name="Ohji S."/>
            <person name="Ichikawa N."/>
        </authorList>
    </citation>
    <scope>NUCLEOTIDE SEQUENCE [LARGE SCALE GENOMIC DNA]</scope>
    <source>
        <strain evidence="3 4">NBRC 106135</strain>
    </source>
</reference>
<dbReference type="SUPFAM" id="SSF88659">
    <property type="entry name" value="Sigma3 and sigma4 domains of RNA polymerase sigma factors"/>
    <property type="match status" value="1"/>
</dbReference>
<keyword evidence="3" id="KW-0240">DNA-directed RNA polymerase</keyword>
<dbReference type="InterPro" id="IPR014284">
    <property type="entry name" value="RNA_pol_sigma-70_dom"/>
</dbReference>
<keyword evidence="4" id="KW-1185">Reference proteome</keyword>
<sequence length="421" mass="48588">MKSLCSNAKALLIMEQNELIPHLFRTEYRKITAVLCKLFGIDHIEVAEDLASETFLLAVETWSYKGLPENPTAWLYYVAKNKAKNHLNRDSIFTSKITTDLKLSSQGFEEIEIDLSEKNITDSQLQMLFALCHPSIPTEAQIGLALRILCGFGIDEIADAFLTNKETVNKRLFRAKEKLRQEKVKIEFPRRAEIDKRLDVVLLTLYLLFSEGYYSESEDKVLRKDLCFEAMRITHLLTENEQTNQPKVNALLALMCFHASRFDARKDESGEIILYQDQDETLWNQELVQKGVCFFKEASRGDKLSKYHLEAGIAYWHTIKTDTKEKWENILQLYNRLLQLQYSPIAALNRTYALSKANGITEAITEAEKLNLTGNLFYFALLGELYKSVDKQKAKAHFEQAYSLAKTKTDRQVIRKQIENL</sequence>
<feature type="domain" description="RNA polymerase sigma-70 region 2" evidence="1">
    <location>
        <begin position="23"/>
        <end position="89"/>
    </location>
</feature>
<dbReference type="InterPro" id="IPR046531">
    <property type="entry name" value="DUF6596"/>
</dbReference>
<evidence type="ECO:0000313" key="3">
    <source>
        <dbReference type="EMBL" id="GEO10609.1"/>
    </source>
</evidence>
<evidence type="ECO:0000259" key="2">
    <source>
        <dbReference type="Pfam" id="PF20239"/>
    </source>
</evidence>
<dbReference type="NCBIfam" id="TIGR02937">
    <property type="entry name" value="sigma70-ECF"/>
    <property type="match status" value="1"/>
</dbReference>